<feature type="domain" description="Zinc finger CHC2-type" evidence="1">
    <location>
        <begin position="31"/>
        <end position="80"/>
    </location>
</feature>
<sequence length="176" mass="20561">MTVEEIKDTYSMRDIVARYGYQPNRGGFISCPFHQGDRQGSLKVYNRDFHCHACGANGDIFSFVQMMDNVGFKEAFIELGGDYGSIDKVSLSQILMRKREREATRRHEEAFNAWKKRKLIEVCRSLRMYDELEMIFEPLSDEWGVVINKKQVLVEDYSILVSGNREEQEELRSLNE</sequence>
<dbReference type="Proteomes" id="UP001163115">
    <property type="component" value="Chromosome"/>
</dbReference>
<keyword evidence="3" id="KW-1185">Reference proteome</keyword>
<gene>
    <name evidence="2" type="ORF">OW255_00430</name>
</gene>
<dbReference type="SMART" id="SM00400">
    <property type="entry name" value="ZnF_CHCC"/>
    <property type="match status" value="1"/>
</dbReference>
<dbReference type="SUPFAM" id="SSF57783">
    <property type="entry name" value="Zinc beta-ribbon"/>
    <property type="match status" value="1"/>
</dbReference>
<dbReference type="InterPro" id="IPR002694">
    <property type="entry name" value="Znf_CHC2"/>
</dbReference>
<dbReference type="RefSeq" id="WP_268115263.1">
    <property type="nucleotide sequence ID" value="NZ_CP113524.1"/>
</dbReference>
<dbReference type="InterPro" id="IPR036977">
    <property type="entry name" value="DNA_primase_Znf_CHC2"/>
</dbReference>
<proteinExistence type="predicted"/>
<protein>
    <submittedName>
        <fullName evidence="2">CHC2 zinc finger domain-containing protein</fullName>
    </submittedName>
</protein>
<reference evidence="2" key="1">
    <citation type="submission" date="2022-11" db="EMBL/GenBank/DDBJ databases">
        <title>Lacrimispora xylanolytica sy1, complete genome.</title>
        <authorList>
            <person name="Choi S."/>
        </authorList>
    </citation>
    <scope>NUCLEOTIDE SEQUENCE</scope>
    <source>
        <strain evidence="2">Sy1</strain>
    </source>
</reference>
<organism evidence="2 3">
    <name type="scientific">Lacrimispora xylanolytica</name>
    <dbReference type="NCBI Taxonomy" id="29375"/>
    <lineage>
        <taxon>Bacteria</taxon>
        <taxon>Bacillati</taxon>
        <taxon>Bacillota</taxon>
        <taxon>Clostridia</taxon>
        <taxon>Lachnospirales</taxon>
        <taxon>Lachnospiraceae</taxon>
        <taxon>Lacrimispora</taxon>
    </lineage>
</organism>
<dbReference type="Pfam" id="PF01807">
    <property type="entry name" value="Zn_ribbon_DnaG"/>
    <property type="match status" value="1"/>
</dbReference>
<dbReference type="Gene3D" id="3.90.580.10">
    <property type="entry name" value="Zinc finger, CHC2-type domain"/>
    <property type="match status" value="1"/>
</dbReference>
<accession>A0ABY7ABG8</accession>
<dbReference type="EMBL" id="CP113524">
    <property type="protein sequence ID" value="WAJ24030.1"/>
    <property type="molecule type" value="Genomic_DNA"/>
</dbReference>
<evidence type="ECO:0000313" key="2">
    <source>
        <dbReference type="EMBL" id="WAJ24030.1"/>
    </source>
</evidence>
<name>A0ABY7ABG8_9FIRM</name>
<evidence type="ECO:0000313" key="3">
    <source>
        <dbReference type="Proteomes" id="UP001163115"/>
    </source>
</evidence>
<evidence type="ECO:0000259" key="1">
    <source>
        <dbReference type="SMART" id="SM00400"/>
    </source>
</evidence>